<dbReference type="PIRSF" id="PIRSF001767">
    <property type="entry name" value="Cdc6"/>
    <property type="match status" value="1"/>
</dbReference>
<feature type="region of interest" description="Disordered" evidence="8">
    <location>
        <begin position="1"/>
        <end position="29"/>
    </location>
</feature>
<evidence type="ECO:0000259" key="9">
    <source>
        <dbReference type="Pfam" id="PF00004"/>
    </source>
</evidence>
<evidence type="ECO:0000256" key="4">
    <source>
        <dbReference type="ARBA" id="ARBA00022705"/>
    </source>
</evidence>
<protein>
    <recommendedName>
        <fullName evidence="7">Cell division control protein</fullName>
    </recommendedName>
</protein>
<evidence type="ECO:0000256" key="3">
    <source>
        <dbReference type="ARBA" id="ARBA00022618"/>
    </source>
</evidence>
<dbReference type="GO" id="GO:0051301">
    <property type="term" value="P:cell division"/>
    <property type="evidence" value="ECO:0007669"/>
    <property type="project" value="UniProtKB-UniRule"/>
</dbReference>
<dbReference type="Gene3D" id="3.40.50.300">
    <property type="entry name" value="P-loop containing nucleotide triphosphate hydrolases"/>
    <property type="match status" value="1"/>
</dbReference>
<keyword evidence="13" id="KW-1185">Reference proteome</keyword>
<dbReference type="GO" id="GO:0006270">
    <property type="term" value="P:DNA replication initiation"/>
    <property type="evidence" value="ECO:0007669"/>
    <property type="project" value="UniProtKB-UniRule"/>
</dbReference>
<dbReference type="Pfam" id="PF00004">
    <property type="entry name" value="AAA"/>
    <property type="match status" value="1"/>
</dbReference>
<dbReference type="InterPro" id="IPR036388">
    <property type="entry name" value="WH-like_DNA-bd_sf"/>
</dbReference>
<evidence type="ECO:0000256" key="7">
    <source>
        <dbReference type="PIRNR" id="PIRNR001767"/>
    </source>
</evidence>
<dbReference type="Proteomes" id="UP000799757">
    <property type="component" value="Unassembled WGS sequence"/>
</dbReference>
<feature type="domain" description="ATPase AAA-type core" evidence="9">
    <location>
        <begin position="206"/>
        <end position="332"/>
    </location>
</feature>
<evidence type="ECO:0000313" key="12">
    <source>
        <dbReference type="EMBL" id="KAF2795617.1"/>
    </source>
</evidence>
<dbReference type="InterPro" id="IPR054425">
    <property type="entry name" value="Cdc6_ORC1-like_ATPase_lid"/>
</dbReference>
<dbReference type="Gene3D" id="1.10.8.60">
    <property type="match status" value="1"/>
</dbReference>
<dbReference type="EMBL" id="MU001853">
    <property type="protein sequence ID" value="KAF2795617.1"/>
    <property type="molecule type" value="Genomic_DNA"/>
</dbReference>
<name>A0A6A6XJ45_9PLEO</name>
<keyword evidence="4" id="KW-0235">DNA replication</keyword>
<evidence type="ECO:0000256" key="8">
    <source>
        <dbReference type="SAM" id="MobiDB-lite"/>
    </source>
</evidence>
<dbReference type="PANTHER" id="PTHR10763:SF26">
    <property type="entry name" value="CELL DIVISION CONTROL PROTEIN 6 HOMOLOG"/>
    <property type="match status" value="1"/>
</dbReference>
<dbReference type="AlphaFoldDB" id="A0A6A6XJ45"/>
<dbReference type="Pfam" id="PF22606">
    <property type="entry name" value="Cdc6-ORC-like_ATPase_lid"/>
    <property type="match status" value="1"/>
</dbReference>
<comment type="similarity">
    <text evidence="2 7">Belongs to the CDC6/cdc18 family.</text>
</comment>
<evidence type="ECO:0000259" key="10">
    <source>
        <dbReference type="Pfam" id="PF09079"/>
    </source>
</evidence>
<dbReference type="GO" id="GO:0033314">
    <property type="term" value="P:mitotic DNA replication checkpoint signaling"/>
    <property type="evidence" value="ECO:0007669"/>
    <property type="project" value="TreeGrafter"/>
</dbReference>
<evidence type="ECO:0000313" key="13">
    <source>
        <dbReference type="Proteomes" id="UP000799757"/>
    </source>
</evidence>
<dbReference type="InterPro" id="IPR027417">
    <property type="entry name" value="P-loop_NTPase"/>
</dbReference>
<organism evidence="12 13">
    <name type="scientific">Melanomma pulvis-pyrius CBS 109.77</name>
    <dbReference type="NCBI Taxonomy" id="1314802"/>
    <lineage>
        <taxon>Eukaryota</taxon>
        <taxon>Fungi</taxon>
        <taxon>Dikarya</taxon>
        <taxon>Ascomycota</taxon>
        <taxon>Pezizomycotina</taxon>
        <taxon>Dothideomycetes</taxon>
        <taxon>Pleosporomycetidae</taxon>
        <taxon>Pleosporales</taxon>
        <taxon>Melanommataceae</taxon>
        <taxon>Melanomma</taxon>
    </lineage>
</organism>
<dbReference type="InterPro" id="IPR003959">
    <property type="entry name" value="ATPase_AAA_core"/>
</dbReference>
<dbReference type="PANTHER" id="PTHR10763">
    <property type="entry name" value="CELL DIVISION CONTROL PROTEIN 6-RELATED"/>
    <property type="match status" value="1"/>
</dbReference>
<dbReference type="Gene3D" id="1.10.10.10">
    <property type="entry name" value="Winged helix-like DNA-binding domain superfamily/Winged helix DNA-binding domain"/>
    <property type="match status" value="1"/>
</dbReference>
<comment type="subcellular location">
    <subcellularLocation>
        <location evidence="1">Nucleus</location>
    </subcellularLocation>
</comment>
<dbReference type="GO" id="GO:0005634">
    <property type="term" value="C:nucleus"/>
    <property type="evidence" value="ECO:0007669"/>
    <property type="project" value="UniProtKB-SubCell"/>
</dbReference>
<keyword evidence="5" id="KW-0539">Nucleus</keyword>
<dbReference type="InterPro" id="IPR050311">
    <property type="entry name" value="ORC1/CDC6"/>
</dbReference>
<reference evidence="12" key="1">
    <citation type="journal article" date="2020" name="Stud. Mycol.">
        <title>101 Dothideomycetes genomes: a test case for predicting lifestyles and emergence of pathogens.</title>
        <authorList>
            <person name="Haridas S."/>
            <person name="Albert R."/>
            <person name="Binder M."/>
            <person name="Bloem J."/>
            <person name="Labutti K."/>
            <person name="Salamov A."/>
            <person name="Andreopoulos B."/>
            <person name="Baker S."/>
            <person name="Barry K."/>
            <person name="Bills G."/>
            <person name="Bluhm B."/>
            <person name="Cannon C."/>
            <person name="Castanera R."/>
            <person name="Culley D."/>
            <person name="Daum C."/>
            <person name="Ezra D."/>
            <person name="Gonzalez J."/>
            <person name="Henrissat B."/>
            <person name="Kuo A."/>
            <person name="Liang C."/>
            <person name="Lipzen A."/>
            <person name="Lutzoni F."/>
            <person name="Magnuson J."/>
            <person name="Mondo S."/>
            <person name="Nolan M."/>
            <person name="Ohm R."/>
            <person name="Pangilinan J."/>
            <person name="Park H.-J."/>
            <person name="Ramirez L."/>
            <person name="Alfaro M."/>
            <person name="Sun H."/>
            <person name="Tritt A."/>
            <person name="Yoshinaga Y."/>
            <person name="Zwiers L.-H."/>
            <person name="Turgeon B."/>
            <person name="Goodwin S."/>
            <person name="Spatafora J."/>
            <person name="Crous P."/>
            <person name="Grigoriev I."/>
        </authorList>
    </citation>
    <scope>NUCLEOTIDE SEQUENCE</scope>
    <source>
        <strain evidence="12">CBS 109.77</strain>
    </source>
</reference>
<accession>A0A6A6XJ45</accession>
<sequence length="644" mass="69370">MPSTILGKRTRSSANADLPDANSTVTTRAKRRAQFVILDDAENLNPFITPNKKSRQHVEAMEIDGEEATPSCKSGRKAGTTPAKHGAPQTRVPLSATKVNSPSKAPAPSPEKLVSTPQTPRHRDALSNKIAVTPRHRLIVAGRPFTPRSPHTPSTPRNSAPTVYNEARQLFVRGSAPTALFGRDEERKELESFISTRTKSKKSGCIYVSGPPGTGKSAFVNEVCSTMGSEKTVKTGYINCMSVKNAVDLYRTLLEEFVDITEIAEGEEMDTLKKLFMQRKCSYVVTLDEVDHLLGLDHDLLYNIFEWSLQRSSGLILVGIANALDFTDRFLPRLKARGLKPQLLPFLPYTAPQIASVITSKLQGLLPADANHVPFIHPTAIMFLSKKVAAQSGDLRKAFDICRRAIDLIEADTRDQHAKKAAEITPSPTPSPSKTPLVENINLSSPALSRSPSKAKTQSALSTSLSQLTIDTAPRATISHMARITAAVFSNGTTQRLQTLNLQQKAVLCSLSALEKKKRASASESVLATPSKNHSTAPTIKALFEAYTALCRRENILHPLTSTEFRDIVGSLETLSLISAVEGKAGSLVAAGTPSRKGRGGGFSGAVVEDRRVASTVGTKELAAALVGPGSSILKGILESDETS</sequence>
<dbReference type="SUPFAM" id="SSF52540">
    <property type="entry name" value="P-loop containing nucleoside triphosphate hydrolases"/>
    <property type="match status" value="1"/>
</dbReference>
<dbReference type="Pfam" id="PF09079">
    <property type="entry name" value="WHD_Cdc6"/>
    <property type="match status" value="1"/>
</dbReference>
<proteinExistence type="inferred from homology"/>
<keyword evidence="6" id="KW-0131">Cell cycle</keyword>
<dbReference type="FunFam" id="3.40.50.300:FF:000547">
    <property type="entry name" value="Cell division control protein"/>
    <property type="match status" value="1"/>
</dbReference>
<gene>
    <name evidence="12" type="ORF">K505DRAFT_272914</name>
</gene>
<evidence type="ECO:0000259" key="11">
    <source>
        <dbReference type="Pfam" id="PF22606"/>
    </source>
</evidence>
<evidence type="ECO:0000256" key="2">
    <source>
        <dbReference type="ARBA" id="ARBA00006184"/>
    </source>
</evidence>
<dbReference type="OrthoDB" id="1926878at2759"/>
<evidence type="ECO:0000256" key="1">
    <source>
        <dbReference type="ARBA" id="ARBA00004123"/>
    </source>
</evidence>
<dbReference type="InterPro" id="IPR015163">
    <property type="entry name" value="Cdc6_C"/>
</dbReference>
<evidence type="ECO:0000256" key="6">
    <source>
        <dbReference type="ARBA" id="ARBA00023306"/>
    </source>
</evidence>
<dbReference type="InterPro" id="IPR016314">
    <property type="entry name" value="Cdc6/18"/>
</dbReference>
<feature type="domain" description="Cdc6/ORC1-like ATPase lid" evidence="11">
    <location>
        <begin position="349"/>
        <end position="412"/>
    </location>
</feature>
<keyword evidence="3 12" id="KW-0132">Cell division</keyword>
<feature type="region of interest" description="Disordered" evidence="8">
    <location>
        <begin position="417"/>
        <end position="439"/>
    </location>
</feature>
<feature type="region of interest" description="Disordered" evidence="8">
    <location>
        <begin position="48"/>
        <end position="123"/>
    </location>
</feature>
<dbReference type="GO" id="GO:0003688">
    <property type="term" value="F:DNA replication origin binding"/>
    <property type="evidence" value="ECO:0007669"/>
    <property type="project" value="TreeGrafter"/>
</dbReference>
<feature type="domain" description="Cdc6 C-terminal" evidence="10">
    <location>
        <begin position="525"/>
        <end position="585"/>
    </location>
</feature>
<evidence type="ECO:0000256" key="5">
    <source>
        <dbReference type="ARBA" id="ARBA00023242"/>
    </source>
</evidence>